<feature type="region of interest" description="Disordered" evidence="1">
    <location>
        <begin position="1"/>
        <end position="55"/>
    </location>
</feature>
<dbReference type="Proteomes" id="UP001204746">
    <property type="component" value="Unassembled WGS sequence"/>
</dbReference>
<comment type="caution">
    <text evidence="2">The sequence shown here is derived from an EMBL/GenBank/DDBJ whole genome shotgun (WGS) entry which is preliminary data.</text>
</comment>
<protein>
    <submittedName>
        <fullName evidence="2">Uncharacterized protein</fullName>
    </submittedName>
</protein>
<accession>A0ABT1VDQ1</accession>
<organism evidence="2 3">
    <name type="scientific">Streptomyces rugosispiralis</name>
    <dbReference type="NCBI Taxonomy" id="2967341"/>
    <lineage>
        <taxon>Bacteria</taxon>
        <taxon>Bacillati</taxon>
        <taxon>Actinomycetota</taxon>
        <taxon>Actinomycetes</taxon>
        <taxon>Kitasatosporales</taxon>
        <taxon>Streptomycetaceae</taxon>
        <taxon>Streptomyces</taxon>
    </lineage>
</organism>
<dbReference type="EMBL" id="JANIAA010000080">
    <property type="protein sequence ID" value="MCQ8195427.1"/>
    <property type="molecule type" value="Genomic_DNA"/>
</dbReference>
<feature type="compositionally biased region" description="Basic residues" evidence="1">
    <location>
        <begin position="45"/>
        <end position="55"/>
    </location>
</feature>
<gene>
    <name evidence="2" type="ORF">NP777_45900</name>
</gene>
<proteinExistence type="predicted"/>
<evidence type="ECO:0000313" key="3">
    <source>
        <dbReference type="Proteomes" id="UP001204746"/>
    </source>
</evidence>
<evidence type="ECO:0000313" key="2">
    <source>
        <dbReference type="EMBL" id="MCQ8195427.1"/>
    </source>
</evidence>
<name>A0ABT1VDQ1_9ACTN</name>
<sequence>MARYAADTARGEENAGPPPRPWEPWGRPTGPAGDRPPRTVTAQPGHRKTRKPKAS</sequence>
<keyword evidence="3" id="KW-1185">Reference proteome</keyword>
<evidence type="ECO:0000256" key="1">
    <source>
        <dbReference type="SAM" id="MobiDB-lite"/>
    </source>
</evidence>
<dbReference type="RefSeq" id="WP_256656154.1">
    <property type="nucleotide sequence ID" value="NZ_JANIAA010000080.1"/>
</dbReference>
<reference evidence="2 3" key="1">
    <citation type="submission" date="2022-07" db="EMBL/GenBank/DDBJ databases">
        <authorList>
            <person name="Phongsopitanun W."/>
            <person name="Tanasupawat S."/>
        </authorList>
    </citation>
    <scope>NUCLEOTIDE SEQUENCE [LARGE SCALE GENOMIC DNA]</scope>
    <source>
        <strain evidence="2 3">RCU-064</strain>
    </source>
</reference>